<sequence length="50" mass="5683">MGIKVDERIVDYVADKALHDFKSNSLPDTLAAALSRRPWIDVIREKADRS</sequence>
<organism evidence="1">
    <name type="scientific">Candidatus Kentrum sp. FM</name>
    <dbReference type="NCBI Taxonomy" id="2126340"/>
    <lineage>
        <taxon>Bacteria</taxon>
        <taxon>Pseudomonadati</taxon>
        <taxon>Pseudomonadota</taxon>
        <taxon>Gammaproteobacteria</taxon>
        <taxon>Candidatus Kentrum</taxon>
    </lineage>
</organism>
<evidence type="ECO:0000313" key="3">
    <source>
        <dbReference type="EMBL" id="VFK08393.1"/>
    </source>
</evidence>
<dbReference type="EMBL" id="CAADFL010000068">
    <property type="protein sequence ID" value="VFK08393.1"/>
    <property type="molecule type" value="Genomic_DNA"/>
</dbReference>
<reference evidence="1" key="1">
    <citation type="submission" date="2019-02" db="EMBL/GenBank/DDBJ databases">
        <authorList>
            <person name="Gruber-Vodicka R. H."/>
            <person name="Seah K. B. B."/>
        </authorList>
    </citation>
    <scope>NUCLEOTIDE SEQUENCE</scope>
    <source>
        <strain evidence="2">BECK_BZ163</strain>
        <strain evidence="3">BECK_BZ164</strain>
        <strain evidence="1">BECK_BZ165</strain>
    </source>
</reference>
<dbReference type="AlphaFoldDB" id="A0A450SF94"/>
<accession>A0A450SF94</accession>
<proteinExistence type="predicted"/>
<evidence type="ECO:0000313" key="2">
    <source>
        <dbReference type="EMBL" id="VFJ54308.1"/>
    </source>
</evidence>
<protein>
    <submittedName>
        <fullName evidence="1">Uncharacterized protein</fullName>
    </submittedName>
</protein>
<evidence type="ECO:0000313" key="1">
    <source>
        <dbReference type="EMBL" id="VFJ51478.1"/>
    </source>
</evidence>
<dbReference type="EMBL" id="CAADEZ010000129">
    <property type="protein sequence ID" value="VFJ54308.1"/>
    <property type="molecule type" value="Genomic_DNA"/>
</dbReference>
<gene>
    <name evidence="2" type="ORF">BECKFM1743A_GA0114220_101297</name>
    <name evidence="3" type="ORF">BECKFM1743B_GA0114221_100688</name>
    <name evidence="1" type="ORF">BECKFM1743C_GA0114222_100976</name>
</gene>
<dbReference type="EMBL" id="CAADFA010000097">
    <property type="protein sequence ID" value="VFJ51478.1"/>
    <property type="molecule type" value="Genomic_DNA"/>
</dbReference>
<name>A0A450SF94_9GAMM</name>